<accession>A0A132A7X6</accession>
<gene>
    <name evidence="1" type="ORF">QR98_0054510</name>
</gene>
<dbReference type="Proteomes" id="UP000616769">
    <property type="component" value="Unassembled WGS sequence"/>
</dbReference>
<evidence type="ECO:0000313" key="2">
    <source>
        <dbReference type="Proteomes" id="UP000616769"/>
    </source>
</evidence>
<evidence type="ECO:0000313" key="1">
    <source>
        <dbReference type="EMBL" id="KPM06969.1"/>
    </source>
</evidence>
<protein>
    <submittedName>
        <fullName evidence="1">Uncharacterized protein</fullName>
    </submittedName>
</protein>
<comment type="caution">
    <text evidence="1">The sequence shown here is derived from an EMBL/GenBank/DDBJ whole genome shotgun (WGS) entry which is preliminary data.</text>
</comment>
<dbReference type="VEuPathDB" id="VectorBase:SSCA008834"/>
<name>A0A132A7X6_SARSC</name>
<proteinExistence type="predicted"/>
<dbReference type="EMBL" id="JXLN01011200">
    <property type="protein sequence ID" value="KPM06969.1"/>
    <property type="molecule type" value="Genomic_DNA"/>
</dbReference>
<organism evidence="1 2">
    <name type="scientific">Sarcoptes scabiei</name>
    <name type="common">Itch mite</name>
    <name type="synonym">Acarus scabiei</name>
    <dbReference type="NCBI Taxonomy" id="52283"/>
    <lineage>
        <taxon>Eukaryota</taxon>
        <taxon>Metazoa</taxon>
        <taxon>Ecdysozoa</taxon>
        <taxon>Arthropoda</taxon>
        <taxon>Chelicerata</taxon>
        <taxon>Arachnida</taxon>
        <taxon>Acari</taxon>
        <taxon>Acariformes</taxon>
        <taxon>Sarcoptiformes</taxon>
        <taxon>Astigmata</taxon>
        <taxon>Psoroptidia</taxon>
        <taxon>Sarcoptoidea</taxon>
        <taxon>Sarcoptidae</taxon>
        <taxon>Sarcoptinae</taxon>
        <taxon>Sarcoptes</taxon>
    </lineage>
</organism>
<reference evidence="1 2" key="1">
    <citation type="journal article" date="2015" name="Parasit. Vectors">
        <title>Draft genome of the scabies mite.</title>
        <authorList>
            <person name="Rider S.D.Jr."/>
            <person name="Morgan M.S."/>
            <person name="Arlian L.G."/>
        </authorList>
    </citation>
    <scope>NUCLEOTIDE SEQUENCE [LARGE SCALE GENOMIC DNA]</scope>
    <source>
        <strain evidence="1">Arlian Lab</strain>
    </source>
</reference>
<dbReference type="AlphaFoldDB" id="A0A132A7X6"/>
<sequence>MIGNVRKNNNNHISSQGVSIIRFDDTFDNCLVFAQNGFEWLASEIVSGMKKEKQIEKNFITFY</sequence>